<dbReference type="SUPFAM" id="SSF160631">
    <property type="entry name" value="SMI1/KNR4-like"/>
    <property type="match status" value="1"/>
</dbReference>
<dbReference type="InterPro" id="IPR018958">
    <property type="entry name" value="Knr4/Smi1-like_dom"/>
</dbReference>
<evidence type="ECO:0000313" key="2">
    <source>
        <dbReference type="EMBL" id="TPG25665.1"/>
    </source>
</evidence>
<gene>
    <name evidence="2" type="ORF">EAH82_14590</name>
</gene>
<name>A0A502DJN0_9BURK</name>
<dbReference type="InterPro" id="IPR037883">
    <property type="entry name" value="Knr4/Smi1-like_sf"/>
</dbReference>
<dbReference type="AlphaFoldDB" id="A0A502DJN0"/>
<protein>
    <submittedName>
        <fullName evidence="2">SMI1/KNR4 family protein</fullName>
    </submittedName>
</protein>
<evidence type="ECO:0000259" key="1">
    <source>
        <dbReference type="SMART" id="SM00860"/>
    </source>
</evidence>
<comment type="caution">
    <text evidence="2">The sequence shown here is derived from an EMBL/GenBank/DDBJ whole genome shotgun (WGS) entry which is preliminary data.</text>
</comment>
<evidence type="ECO:0000313" key="3">
    <source>
        <dbReference type="Proteomes" id="UP000319212"/>
    </source>
</evidence>
<proteinExistence type="predicted"/>
<dbReference type="EMBL" id="RCZI01000004">
    <property type="protein sequence ID" value="TPG25665.1"/>
    <property type="molecule type" value="Genomic_DNA"/>
</dbReference>
<reference evidence="2 3" key="1">
    <citation type="journal article" date="2019" name="Environ. Microbiol.">
        <title>Species interactions and distinct microbial communities in high Arctic permafrost affected cryosols are associated with the CH4 and CO2 gas fluxes.</title>
        <authorList>
            <person name="Altshuler I."/>
            <person name="Hamel J."/>
            <person name="Turney S."/>
            <person name="Magnuson E."/>
            <person name="Levesque R."/>
            <person name="Greer C."/>
            <person name="Whyte L.G."/>
        </authorList>
    </citation>
    <scope>NUCLEOTIDE SEQUENCE [LARGE SCALE GENOMIC DNA]</scope>
    <source>
        <strain evidence="2 3">S06.C</strain>
    </source>
</reference>
<dbReference type="Pfam" id="PF09346">
    <property type="entry name" value="SMI1_KNR4"/>
    <property type="match status" value="1"/>
</dbReference>
<dbReference type="Gene3D" id="3.40.1580.10">
    <property type="entry name" value="SMI1/KNR4-like"/>
    <property type="match status" value="1"/>
</dbReference>
<dbReference type="SMART" id="SM00860">
    <property type="entry name" value="SMI1_KNR4"/>
    <property type="match status" value="1"/>
</dbReference>
<accession>A0A502DJN0</accession>
<feature type="domain" description="Knr4/Smi1-like" evidence="1">
    <location>
        <begin position="60"/>
        <end position="172"/>
    </location>
</feature>
<dbReference type="Proteomes" id="UP000319212">
    <property type="component" value="Unassembled WGS sequence"/>
</dbReference>
<sequence>MSDGPGAGARMLSRCLESLSVRGLHSARTRHSKRTLNSINMPSIRDLADQHPELFRGDRKETVDRLRAVEKALDVRLPPDVRWLLLECGYGAVHAVSNIQQSIDDTFRFRASAGLDPRYVVLDDKGDAGVVLLDTSDESGPVVWADWRSAGLLHTGTSDSELFKSFSAWVEDRILDLGDE</sequence>
<organism evidence="2 3">
    <name type="scientific">Variovorax guangxiensis</name>
    <dbReference type="NCBI Taxonomy" id="1775474"/>
    <lineage>
        <taxon>Bacteria</taxon>
        <taxon>Pseudomonadati</taxon>
        <taxon>Pseudomonadota</taxon>
        <taxon>Betaproteobacteria</taxon>
        <taxon>Burkholderiales</taxon>
        <taxon>Comamonadaceae</taxon>
        <taxon>Variovorax</taxon>
    </lineage>
</organism>